<protein>
    <submittedName>
        <fullName evidence="1">Uncharacterized protein</fullName>
    </submittedName>
</protein>
<proteinExistence type="predicted"/>
<name>A0ABV6L055_9SPHI</name>
<comment type="caution">
    <text evidence="1">The sequence shown here is derived from an EMBL/GenBank/DDBJ whole genome shotgun (WGS) entry which is preliminary data.</text>
</comment>
<keyword evidence="2" id="KW-1185">Reference proteome</keyword>
<evidence type="ECO:0000313" key="2">
    <source>
        <dbReference type="Proteomes" id="UP001589828"/>
    </source>
</evidence>
<dbReference type="Proteomes" id="UP001589828">
    <property type="component" value="Unassembled WGS sequence"/>
</dbReference>
<dbReference type="EMBL" id="JBHLTS010000004">
    <property type="protein sequence ID" value="MFC0513103.1"/>
    <property type="molecule type" value="Genomic_DNA"/>
</dbReference>
<organism evidence="1 2">
    <name type="scientific">Mucilaginibacter angelicae</name>
    <dbReference type="NCBI Taxonomy" id="869718"/>
    <lineage>
        <taxon>Bacteria</taxon>
        <taxon>Pseudomonadati</taxon>
        <taxon>Bacteroidota</taxon>
        <taxon>Sphingobacteriia</taxon>
        <taxon>Sphingobacteriales</taxon>
        <taxon>Sphingobacteriaceae</taxon>
        <taxon>Mucilaginibacter</taxon>
    </lineage>
</organism>
<dbReference type="RefSeq" id="WP_377020976.1">
    <property type="nucleotide sequence ID" value="NZ_JBHLTS010000004.1"/>
</dbReference>
<reference evidence="1 2" key="1">
    <citation type="submission" date="2024-09" db="EMBL/GenBank/DDBJ databases">
        <authorList>
            <person name="Sun Q."/>
            <person name="Mori K."/>
        </authorList>
    </citation>
    <scope>NUCLEOTIDE SEQUENCE [LARGE SCALE GENOMIC DNA]</scope>
    <source>
        <strain evidence="1 2">NCAIM B.02415</strain>
    </source>
</reference>
<evidence type="ECO:0000313" key="1">
    <source>
        <dbReference type="EMBL" id="MFC0513103.1"/>
    </source>
</evidence>
<sequence length="67" mass="7675">MEPEDVYIVTEDPSEFSAEDDILVVNLKELQRNVTNPDNAQRIPVRKDELVVVGDDLATYVQSWNIK</sequence>
<gene>
    <name evidence="1" type="ORF">ACFFGT_02790</name>
</gene>
<accession>A0ABV6L055</accession>